<feature type="compositionally biased region" description="Low complexity" evidence="8">
    <location>
        <begin position="27"/>
        <end position="38"/>
    </location>
</feature>
<feature type="domain" description="Ribosome-assembly protein 3 C-terminal" evidence="9">
    <location>
        <begin position="139"/>
        <end position="183"/>
    </location>
</feature>
<keyword evidence="6" id="KW-0539">Nucleus</keyword>
<dbReference type="Pfam" id="PF14615">
    <property type="entry name" value="Rsa3"/>
    <property type="match status" value="1"/>
</dbReference>
<evidence type="ECO:0000256" key="6">
    <source>
        <dbReference type="ARBA" id="ARBA00023242"/>
    </source>
</evidence>
<feature type="compositionally biased region" description="Basic residues" evidence="8">
    <location>
        <begin position="12"/>
        <end position="23"/>
    </location>
</feature>
<comment type="subcellular location">
    <subcellularLocation>
        <location evidence="2">Nucleus</location>
        <location evidence="2">Nucleolus</location>
    </subcellularLocation>
</comment>
<dbReference type="GO" id="GO:0005730">
    <property type="term" value="C:nucleolus"/>
    <property type="evidence" value="ECO:0007669"/>
    <property type="project" value="UniProtKB-SubCell"/>
</dbReference>
<organism evidence="10 11">
    <name type="scientific">Torulaspora globosa</name>
    <dbReference type="NCBI Taxonomy" id="48254"/>
    <lineage>
        <taxon>Eukaryota</taxon>
        <taxon>Fungi</taxon>
        <taxon>Dikarya</taxon>
        <taxon>Ascomycota</taxon>
        <taxon>Saccharomycotina</taxon>
        <taxon>Saccharomycetes</taxon>
        <taxon>Saccharomycetales</taxon>
        <taxon>Saccharomycetaceae</taxon>
        <taxon>Torulaspora</taxon>
    </lineage>
</organism>
<dbReference type="PANTHER" id="PTHR28127:SF1">
    <property type="entry name" value="RIBOSOME ASSEMBLY PROTEIN 3"/>
    <property type="match status" value="1"/>
</dbReference>
<dbReference type="PANTHER" id="PTHR28127">
    <property type="entry name" value="RIBOSOME ASSEMBLY PROTEIN 3"/>
    <property type="match status" value="1"/>
</dbReference>
<evidence type="ECO:0000256" key="2">
    <source>
        <dbReference type="ARBA" id="ARBA00004604"/>
    </source>
</evidence>
<dbReference type="InterPro" id="IPR028217">
    <property type="entry name" value="Rsa3_C"/>
</dbReference>
<dbReference type="AlphaFoldDB" id="A0A7H9HZE2"/>
<evidence type="ECO:0000313" key="10">
    <source>
        <dbReference type="EMBL" id="QLQ81945.1"/>
    </source>
</evidence>
<evidence type="ECO:0000256" key="3">
    <source>
        <dbReference type="ARBA" id="ARBA00006256"/>
    </source>
</evidence>
<feature type="region of interest" description="Disordered" evidence="8">
    <location>
        <begin position="1"/>
        <end position="54"/>
    </location>
</feature>
<protein>
    <recommendedName>
        <fullName evidence="4">Ribosome assembly protein 3</fullName>
    </recommendedName>
</protein>
<gene>
    <name evidence="10" type="ORF">HG537_0G01990</name>
</gene>
<comment type="similarity">
    <text evidence="3">Belongs to the RSA3 family.</text>
</comment>
<evidence type="ECO:0000256" key="8">
    <source>
        <dbReference type="SAM" id="MobiDB-lite"/>
    </source>
</evidence>
<comment type="function">
    <text evidence="1">Required for efficient biogenesis of the 60S ribosomal subunit.</text>
</comment>
<dbReference type="EMBL" id="CP059273">
    <property type="protein sequence ID" value="QLQ81945.1"/>
    <property type="molecule type" value="Genomic_DNA"/>
</dbReference>
<evidence type="ECO:0000256" key="1">
    <source>
        <dbReference type="ARBA" id="ARBA00003035"/>
    </source>
</evidence>
<evidence type="ECO:0000259" key="9">
    <source>
        <dbReference type="Pfam" id="PF14615"/>
    </source>
</evidence>
<accession>A0A7H9HZE2</accession>
<evidence type="ECO:0000256" key="4">
    <source>
        <dbReference type="ARBA" id="ARBA00015339"/>
    </source>
</evidence>
<dbReference type="Proteomes" id="UP000510647">
    <property type="component" value="Chromosome 7"/>
</dbReference>
<evidence type="ECO:0000313" key="11">
    <source>
        <dbReference type="Proteomes" id="UP000510647"/>
    </source>
</evidence>
<name>A0A7H9HZE2_9SACH</name>
<dbReference type="GO" id="GO:0000027">
    <property type="term" value="P:ribosomal large subunit assembly"/>
    <property type="evidence" value="ECO:0007669"/>
    <property type="project" value="TreeGrafter"/>
</dbReference>
<evidence type="ECO:0000256" key="7">
    <source>
        <dbReference type="ARBA" id="ARBA00023274"/>
    </source>
</evidence>
<keyword evidence="11" id="KW-1185">Reference proteome</keyword>
<dbReference type="OrthoDB" id="69550at2759"/>
<proteinExistence type="inferred from homology"/>
<keyword evidence="5" id="KW-0690">Ribosome biogenesis</keyword>
<sequence>MSQGEIRSAKSAGKKSRRRKKRRTVDVSDTSDSNSSSDNDYEKEDNKLVEEEDIQLTDDETIGVLEVDKEKIVEKLDDKVRDQLNSIPFTRTELTDKTGHVKGQGVDLVKVKRTLEEDRKKLSSVLEGQKTNKTDSENKNAYLNMMFENYGEEINSLRNAPDFTNKSLVMLANVLKDGTGMFDIDTLKTILS</sequence>
<dbReference type="InterPro" id="IPR051898">
    <property type="entry name" value="Ribosome_Assembly_3"/>
</dbReference>
<dbReference type="GO" id="GO:0030687">
    <property type="term" value="C:preribosome, large subunit precursor"/>
    <property type="evidence" value="ECO:0007669"/>
    <property type="project" value="TreeGrafter"/>
</dbReference>
<keyword evidence="7" id="KW-0687">Ribonucleoprotein</keyword>
<evidence type="ECO:0000256" key="5">
    <source>
        <dbReference type="ARBA" id="ARBA00022517"/>
    </source>
</evidence>
<reference evidence="10 11" key="1">
    <citation type="submission" date="2020-06" db="EMBL/GenBank/DDBJ databases">
        <title>The yeast mating-type switching endonuclease HO is a domesticated member of an unorthodox homing genetic element family.</title>
        <authorList>
            <person name="Coughlan A.Y."/>
            <person name="Lombardi L."/>
            <person name="Braun-Galleani S."/>
            <person name="Martos A.R."/>
            <person name="Galeote V."/>
            <person name="Bigey F."/>
            <person name="Dequin S."/>
            <person name="Byrne K.P."/>
            <person name="Wolfe K.H."/>
        </authorList>
    </citation>
    <scope>NUCLEOTIDE SEQUENCE [LARGE SCALE GENOMIC DNA]</scope>
    <source>
        <strain evidence="10 11">CBS2947</strain>
    </source>
</reference>